<organism evidence="1">
    <name type="scientific">Populus trichocarpa</name>
    <name type="common">Western balsam poplar</name>
    <name type="synonym">Populus balsamifera subsp. trichocarpa</name>
    <dbReference type="NCBI Taxonomy" id="3694"/>
    <lineage>
        <taxon>Eukaryota</taxon>
        <taxon>Viridiplantae</taxon>
        <taxon>Streptophyta</taxon>
        <taxon>Embryophyta</taxon>
        <taxon>Tracheophyta</taxon>
        <taxon>Spermatophyta</taxon>
        <taxon>Magnoliopsida</taxon>
        <taxon>eudicotyledons</taxon>
        <taxon>Gunneridae</taxon>
        <taxon>Pentapetalae</taxon>
        <taxon>rosids</taxon>
        <taxon>fabids</taxon>
        <taxon>Malpighiales</taxon>
        <taxon>Salicaceae</taxon>
        <taxon>Saliceae</taxon>
        <taxon>Populus</taxon>
    </lineage>
</organism>
<name>A9PBB6_POPTR</name>
<reference evidence="1" key="1">
    <citation type="journal article" date="2008" name="BMC Genomics">
        <title>Analysis of 4,664 high-quality sequence-finished poplar full-length cDNA clones and their utility for the discovery of genes responding to insect feeding.</title>
        <authorList>
            <person name="Ralph S.G."/>
            <person name="Chun H.J."/>
            <person name="Cooper D."/>
            <person name="Kirkpatrick R."/>
            <person name="Kolosova N."/>
            <person name="Gunter L."/>
            <person name="Tuskan G.A."/>
            <person name="Douglas C.J."/>
            <person name="Holt R.A."/>
            <person name="Jones S.J."/>
            <person name="Marra M.A."/>
            <person name="Bohlmann J."/>
        </authorList>
    </citation>
    <scope>NUCLEOTIDE SEQUENCE</scope>
    <source>
        <tissue evidence="1">Phloem and cambium</tissue>
    </source>
</reference>
<dbReference type="EMBL" id="EF145516">
    <property type="protein sequence ID" value="ABK93669.1"/>
    <property type="molecule type" value="mRNA"/>
</dbReference>
<evidence type="ECO:0000313" key="1">
    <source>
        <dbReference type="EMBL" id="ABK93669.1"/>
    </source>
</evidence>
<dbReference type="AlphaFoldDB" id="A9PBB6"/>
<protein>
    <submittedName>
        <fullName evidence="1">Uncharacterized protein</fullName>
    </submittedName>
</protein>
<dbReference type="HOGENOM" id="CLU_2744774_0_0_1"/>
<proteinExistence type="evidence at transcript level"/>
<sequence length="71" mass="7934">MGKSLLHLDEGKSLELFIIGSVCSLLHRSANGTQLDFLCFPPIPGMIIFLKTSIYCQHSIIKIWTCGRFPP</sequence>
<accession>A9PBB6</accession>